<evidence type="ECO:0000313" key="5">
    <source>
        <dbReference type="Proteomes" id="UP001178507"/>
    </source>
</evidence>
<evidence type="ECO:0000256" key="1">
    <source>
        <dbReference type="SAM" id="MobiDB-lite"/>
    </source>
</evidence>
<organism evidence="4 5">
    <name type="scientific">Effrenium voratum</name>
    <dbReference type="NCBI Taxonomy" id="2562239"/>
    <lineage>
        <taxon>Eukaryota</taxon>
        <taxon>Sar</taxon>
        <taxon>Alveolata</taxon>
        <taxon>Dinophyceae</taxon>
        <taxon>Suessiales</taxon>
        <taxon>Symbiodiniaceae</taxon>
        <taxon>Effrenium</taxon>
    </lineage>
</organism>
<dbReference type="PANTHER" id="PTHR45184">
    <property type="entry name" value="DNAJ PROTEIN ERDJ3A"/>
    <property type="match status" value="1"/>
</dbReference>
<dbReference type="PANTHER" id="PTHR45184:SF1">
    <property type="entry name" value="DNAJ PROTEIN ERDJ3A"/>
    <property type="match status" value="1"/>
</dbReference>
<dbReference type="InterPro" id="IPR018253">
    <property type="entry name" value="DnaJ_domain_CS"/>
</dbReference>
<feature type="chain" id="PRO_5041314885" description="J domain-containing protein" evidence="2">
    <location>
        <begin position="36"/>
        <end position="432"/>
    </location>
</feature>
<dbReference type="AlphaFoldDB" id="A0AA36MLD3"/>
<dbReference type="InterPro" id="IPR036869">
    <property type="entry name" value="J_dom_sf"/>
</dbReference>
<sequence length="432" mass="46464">MCTARSRASVGKSHLPRLKLHFVFLLCTLLPLAEAGKDYYKILGVNKKADDKALKKAYKKLALKWHPDKHVDDKEKATAKFQEIAEAYETLSDPEKRKLFDLGGEEAVKGQPPESGAGGAGPGAGGTGPGAQFSFNGQNVQVDPETFQKMFGSMFGGFGGFGSGSAFPGFGGPDVASAKAPRPKQGGPLFAGTAVQELAFEDHDAQIKALRRKGPALVLLYASGGRSCPEACHRIREAYVKLAAKETAAAVQCKRRQGMCAEYADKLPAVLFVQGGREKVLSTGTSLSLSLLQKKVAKALAEQLELTADDFEGGDPCEGQFCLLLLHRGERKNAISALTAAKERLKNEPIRVFSVSAEKHPDFARPFEGTSLLGGLLRKPAVRVVLYRPKRRSFEVFEGSCEDANAMADFAQKAINRGTALPEKLTKLPIIS</sequence>
<gene>
    <name evidence="4" type="ORF">EVOR1521_LOCUS2013</name>
</gene>
<evidence type="ECO:0000313" key="4">
    <source>
        <dbReference type="EMBL" id="CAJ1371773.1"/>
    </source>
</evidence>
<name>A0AA36MLD3_9DINO</name>
<reference evidence="4" key="1">
    <citation type="submission" date="2023-08" db="EMBL/GenBank/DDBJ databases">
        <authorList>
            <person name="Chen Y."/>
            <person name="Shah S."/>
            <person name="Dougan E. K."/>
            <person name="Thang M."/>
            <person name="Chan C."/>
        </authorList>
    </citation>
    <scope>NUCLEOTIDE SEQUENCE</scope>
</reference>
<accession>A0AA36MLD3</accession>
<keyword evidence="5" id="KW-1185">Reference proteome</keyword>
<comment type="caution">
    <text evidence="4">The sequence shown here is derived from an EMBL/GenBank/DDBJ whole genome shotgun (WGS) entry which is preliminary data.</text>
</comment>
<evidence type="ECO:0000259" key="3">
    <source>
        <dbReference type="PROSITE" id="PS50076"/>
    </source>
</evidence>
<dbReference type="PROSITE" id="PS00636">
    <property type="entry name" value="DNAJ_1"/>
    <property type="match status" value="1"/>
</dbReference>
<dbReference type="Gene3D" id="1.10.287.110">
    <property type="entry name" value="DnaJ domain"/>
    <property type="match status" value="1"/>
</dbReference>
<feature type="region of interest" description="Disordered" evidence="1">
    <location>
        <begin position="106"/>
        <end position="137"/>
    </location>
</feature>
<dbReference type="SMART" id="SM00271">
    <property type="entry name" value="DnaJ"/>
    <property type="match status" value="1"/>
</dbReference>
<dbReference type="Pfam" id="PF00226">
    <property type="entry name" value="DnaJ"/>
    <property type="match status" value="1"/>
</dbReference>
<dbReference type="InterPro" id="IPR052842">
    <property type="entry name" value="ER_Co-chaperone"/>
</dbReference>
<feature type="compositionally biased region" description="Gly residues" evidence="1">
    <location>
        <begin position="116"/>
        <end position="129"/>
    </location>
</feature>
<dbReference type="EMBL" id="CAUJNA010000096">
    <property type="protein sequence ID" value="CAJ1371773.1"/>
    <property type="molecule type" value="Genomic_DNA"/>
</dbReference>
<dbReference type="CDD" id="cd06257">
    <property type="entry name" value="DnaJ"/>
    <property type="match status" value="1"/>
</dbReference>
<dbReference type="PRINTS" id="PR00625">
    <property type="entry name" value="JDOMAIN"/>
</dbReference>
<dbReference type="Proteomes" id="UP001178507">
    <property type="component" value="Unassembled WGS sequence"/>
</dbReference>
<proteinExistence type="predicted"/>
<dbReference type="SUPFAM" id="SSF46565">
    <property type="entry name" value="Chaperone J-domain"/>
    <property type="match status" value="1"/>
</dbReference>
<protein>
    <recommendedName>
        <fullName evidence="3">J domain-containing protein</fullName>
    </recommendedName>
</protein>
<dbReference type="PROSITE" id="PS50076">
    <property type="entry name" value="DNAJ_2"/>
    <property type="match status" value="1"/>
</dbReference>
<keyword evidence="2" id="KW-0732">Signal</keyword>
<evidence type="ECO:0000256" key="2">
    <source>
        <dbReference type="SAM" id="SignalP"/>
    </source>
</evidence>
<dbReference type="InterPro" id="IPR001623">
    <property type="entry name" value="DnaJ_domain"/>
</dbReference>
<feature type="domain" description="J" evidence="3">
    <location>
        <begin position="38"/>
        <end position="104"/>
    </location>
</feature>
<feature type="signal peptide" evidence="2">
    <location>
        <begin position="1"/>
        <end position="35"/>
    </location>
</feature>